<dbReference type="RefSeq" id="WP_230338664.1">
    <property type="nucleotide sequence ID" value="NZ_CP069798.1"/>
</dbReference>
<dbReference type="EMBL" id="CP069798">
    <property type="protein sequence ID" value="QRQ81371.1"/>
    <property type="molecule type" value="Genomic_DNA"/>
</dbReference>
<dbReference type="InterPro" id="IPR007459">
    <property type="entry name" value="DNA_pol3_chi"/>
</dbReference>
<dbReference type="PANTHER" id="PTHR38767">
    <property type="entry name" value="DNA POLYMERASE III SUBUNIT CHI"/>
    <property type="match status" value="1"/>
</dbReference>
<dbReference type="PANTHER" id="PTHR38767:SF1">
    <property type="entry name" value="DNA POLYMERASE III SUBUNIT CHI"/>
    <property type="match status" value="1"/>
</dbReference>
<accession>A0A892ZEA9</accession>
<gene>
    <name evidence="1" type="ORF">JQU52_11725</name>
</gene>
<dbReference type="InterPro" id="IPR036768">
    <property type="entry name" value="PolIII_chi_sf"/>
</dbReference>
<sequence>MATVTFYTHVAAVTPFACRLVQKAWASGSRVLVWLEDESARQSFDALLWSFEAASFVPHTVWLPEEAMQPPISAGVTLACGAALPPLAADTVVLNLADVYWCDAPQPPVRVLEIISDDLDELAAARNRFRAYRQAGFTVQHHDRAGKDG</sequence>
<evidence type="ECO:0000313" key="2">
    <source>
        <dbReference type="Proteomes" id="UP000653156"/>
    </source>
</evidence>
<organism evidence="1 2">
    <name type="scientific">Paralysiella testudinis</name>
    <dbReference type="NCBI Taxonomy" id="2809020"/>
    <lineage>
        <taxon>Bacteria</taxon>
        <taxon>Pseudomonadati</taxon>
        <taxon>Pseudomonadota</taxon>
        <taxon>Betaproteobacteria</taxon>
        <taxon>Neisseriales</taxon>
        <taxon>Neisseriaceae</taxon>
        <taxon>Paralysiella</taxon>
    </lineage>
</organism>
<dbReference type="GO" id="GO:0003677">
    <property type="term" value="F:DNA binding"/>
    <property type="evidence" value="ECO:0007669"/>
    <property type="project" value="InterPro"/>
</dbReference>
<proteinExistence type="predicted"/>
<dbReference type="Proteomes" id="UP000653156">
    <property type="component" value="Chromosome"/>
</dbReference>
<dbReference type="GO" id="GO:0032298">
    <property type="term" value="P:positive regulation of DNA-templated DNA replication initiation"/>
    <property type="evidence" value="ECO:0007669"/>
    <property type="project" value="TreeGrafter"/>
</dbReference>
<evidence type="ECO:0000313" key="1">
    <source>
        <dbReference type="EMBL" id="QRQ81371.1"/>
    </source>
</evidence>
<dbReference type="Pfam" id="PF04364">
    <property type="entry name" value="DNA_pol3_chi"/>
    <property type="match status" value="1"/>
</dbReference>
<dbReference type="AlphaFoldDB" id="A0A892ZEA9"/>
<dbReference type="SUPFAM" id="SSF102400">
    <property type="entry name" value="DNA polymerase III chi subunit"/>
    <property type="match status" value="1"/>
</dbReference>
<dbReference type="KEGG" id="ptes:JQU52_11725"/>
<dbReference type="GO" id="GO:0006260">
    <property type="term" value="P:DNA replication"/>
    <property type="evidence" value="ECO:0007669"/>
    <property type="project" value="InterPro"/>
</dbReference>
<protein>
    <submittedName>
        <fullName evidence="1">DNA polymerase III subunit chi</fullName>
    </submittedName>
</protein>
<dbReference type="GO" id="GO:0003887">
    <property type="term" value="F:DNA-directed DNA polymerase activity"/>
    <property type="evidence" value="ECO:0007669"/>
    <property type="project" value="InterPro"/>
</dbReference>
<keyword evidence="2" id="KW-1185">Reference proteome</keyword>
<name>A0A892ZEA9_9NEIS</name>
<dbReference type="Gene3D" id="3.40.50.10110">
    <property type="entry name" value="DNA polymerase III subunit chi"/>
    <property type="match status" value="1"/>
</dbReference>
<reference evidence="1" key="1">
    <citation type="submission" date="2021-02" db="EMBL/GenBank/DDBJ databases">
        <title>Neisseriaceae sp. 26B isolated from the cloaca of a Common Toad-headed Turtle (Mesoclemmys nasuta).</title>
        <authorList>
            <person name="Spergser J."/>
            <person name="Busse H.-J."/>
        </authorList>
    </citation>
    <scope>NUCLEOTIDE SEQUENCE</scope>
    <source>
        <strain evidence="1">26B</strain>
    </source>
</reference>